<keyword evidence="11" id="KW-1185">Reference proteome</keyword>
<dbReference type="PRINTS" id="PR00792">
    <property type="entry name" value="PEPSIN"/>
</dbReference>
<dbReference type="PANTHER" id="PTHR47966">
    <property type="entry name" value="BETA-SITE APP-CLEAVING ENZYME, ISOFORM A-RELATED"/>
    <property type="match status" value="1"/>
</dbReference>
<keyword evidence="3 7" id="KW-0064">Aspartyl protease</keyword>
<gene>
    <name evidence="10" type="ORF">BDQ12DRAFT_734266</name>
</gene>
<keyword evidence="4 7" id="KW-0378">Hydrolase</keyword>
<dbReference type="PROSITE" id="PS00141">
    <property type="entry name" value="ASP_PROTEASE"/>
    <property type="match status" value="2"/>
</dbReference>
<dbReference type="STRING" id="68775.A0A5C3M4P3"/>
<dbReference type="CDD" id="cd05471">
    <property type="entry name" value="pepsin_like"/>
    <property type="match status" value="1"/>
</dbReference>
<dbReference type="GO" id="GO:0006508">
    <property type="term" value="P:proteolysis"/>
    <property type="evidence" value="ECO:0007669"/>
    <property type="project" value="UniProtKB-KW"/>
</dbReference>
<dbReference type="FunFam" id="2.40.70.10:FF:000115">
    <property type="entry name" value="Lysosomal aspartic protease"/>
    <property type="match status" value="1"/>
</dbReference>
<dbReference type="InterPro" id="IPR001461">
    <property type="entry name" value="Aspartic_peptidase_A1"/>
</dbReference>
<proteinExistence type="inferred from homology"/>
<feature type="signal peptide" evidence="8">
    <location>
        <begin position="1"/>
        <end position="24"/>
    </location>
</feature>
<evidence type="ECO:0000313" key="10">
    <source>
        <dbReference type="EMBL" id="TFK40260.1"/>
    </source>
</evidence>
<dbReference type="Gene3D" id="2.40.70.10">
    <property type="entry name" value="Acid Proteases"/>
    <property type="match status" value="2"/>
</dbReference>
<dbReference type="InterPro" id="IPR034164">
    <property type="entry name" value="Pepsin-like_dom"/>
</dbReference>
<accession>A0A5C3M4P3</accession>
<keyword evidence="2 7" id="KW-0645">Protease</keyword>
<sequence>MHSLSIAQFASVVASVLIWGVVLAISHPLPQSEFISIPIVRIHTPAMTLSYHPSIIHQQHVNRGIRRLAHMTGRAQPSYERLWSNIRERIDNLYDNLQPRYNHASLEILKHMLSSANTRKTNRLQMLSAASVSATSGDSDLESLSNSLMNAASAGFVNTIGLDIQSNDVGYLATVKIGTPPRNFRVLVDSGSADLWVGGEGCRNNGKGCGNHTRLGPHTSTTFNDTMEQWSITYGTGAVSGHLVQDDITIAGLKYSRLKFGVARNASDEFTSNTIPFDGLLGFAKSTISQQQTPTLLESLHKVGLIKNAIASYKIPRLADGKDDGELTLGATNPAKFNASTFVTVENVNKMGFWEAAIDSVSVNGISLGWSNRTAILDTGTTLLIAPQEDVDTIHQAIPGANFDGSGWTVPCKMSTSLALTFKGQEFPIDPRDIAFLPLDEDNPEMCMSGISAGNVGFFGQTTEWLVGDVFLKNVYFSTNANEDRDEISFAHLAD</sequence>
<evidence type="ECO:0000256" key="5">
    <source>
        <dbReference type="PIRSR" id="PIRSR601461-1"/>
    </source>
</evidence>
<evidence type="ECO:0000256" key="8">
    <source>
        <dbReference type="SAM" id="SignalP"/>
    </source>
</evidence>
<dbReference type="EMBL" id="ML213597">
    <property type="protein sequence ID" value="TFK40260.1"/>
    <property type="molecule type" value="Genomic_DNA"/>
</dbReference>
<dbReference type="AlphaFoldDB" id="A0A5C3M4P3"/>
<keyword evidence="6" id="KW-1015">Disulfide bond</keyword>
<reference evidence="10 11" key="1">
    <citation type="journal article" date="2019" name="Nat. Ecol. Evol.">
        <title>Megaphylogeny resolves global patterns of mushroom evolution.</title>
        <authorList>
            <person name="Varga T."/>
            <person name="Krizsan K."/>
            <person name="Foldi C."/>
            <person name="Dima B."/>
            <person name="Sanchez-Garcia M."/>
            <person name="Sanchez-Ramirez S."/>
            <person name="Szollosi G.J."/>
            <person name="Szarkandi J.G."/>
            <person name="Papp V."/>
            <person name="Albert L."/>
            <person name="Andreopoulos W."/>
            <person name="Angelini C."/>
            <person name="Antonin V."/>
            <person name="Barry K.W."/>
            <person name="Bougher N.L."/>
            <person name="Buchanan P."/>
            <person name="Buyck B."/>
            <person name="Bense V."/>
            <person name="Catcheside P."/>
            <person name="Chovatia M."/>
            <person name="Cooper J."/>
            <person name="Damon W."/>
            <person name="Desjardin D."/>
            <person name="Finy P."/>
            <person name="Geml J."/>
            <person name="Haridas S."/>
            <person name="Hughes K."/>
            <person name="Justo A."/>
            <person name="Karasinski D."/>
            <person name="Kautmanova I."/>
            <person name="Kiss B."/>
            <person name="Kocsube S."/>
            <person name="Kotiranta H."/>
            <person name="LaButti K.M."/>
            <person name="Lechner B.E."/>
            <person name="Liimatainen K."/>
            <person name="Lipzen A."/>
            <person name="Lukacs Z."/>
            <person name="Mihaltcheva S."/>
            <person name="Morgado L.N."/>
            <person name="Niskanen T."/>
            <person name="Noordeloos M.E."/>
            <person name="Ohm R.A."/>
            <person name="Ortiz-Santana B."/>
            <person name="Ovrebo C."/>
            <person name="Racz N."/>
            <person name="Riley R."/>
            <person name="Savchenko A."/>
            <person name="Shiryaev A."/>
            <person name="Soop K."/>
            <person name="Spirin V."/>
            <person name="Szebenyi C."/>
            <person name="Tomsovsky M."/>
            <person name="Tulloss R.E."/>
            <person name="Uehling J."/>
            <person name="Grigoriev I.V."/>
            <person name="Vagvolgyi C."/>
            <person name="Papp T."/>
            <person name="Martin F.M."/>
            <person name="Miettinen O."/>
            <person name="Hibbett D.S."/>
            <person name="Nagy L.G."/>
        </authorList>
    </citation>
    <scope>NUCLEOTIDE SEQUENCE [LARGE SCALE GENOMIC DNA]</scope>
    <source>
        <strain evidence="10 11">CBS 166.37</strain>
    </source>
</reference>
<evidence type="ECO:0000256" key="7">
    <source>
        <dbReference type="RuleBase" id="RU000454"/>
    </source>
</evidence>
<feature type="chain" id="PRO_5022788835" evidence="8">
    <location>
        <begin position="25"/>
        <end position="495"/>
    </location>
</feature>
<feature type="domain" description="Peptidase A1" evidence="9">
    <location>
        <begin position="171"/>
        <end position="491"/>
    </location>
</feature>
<evidence type="ECO:0000256" key="4">
    <source>
        <dbReference type="ARBA" id="ARBA00022801"/>
    </source>
</evidence>
<dbReference type="PROSITE" id="PS51767">
    <property type="entry name" value="PEPTIDASE_A1"/>
    <property type="match status" value="1"/>
</dbReference>
<dbReference type="OrthoDB" id="2747330at2759"/>
<dbReference type="Proteomes" id="UP000308652">
    <property type="component" value="Unassembled WGS sequence"/>
</dbReference>
<name>A0A5C3M4P3_9AGAR</name>
<dbReference type="InterPro" id="IPR001969">
    <property type="entry name" value="Aspartic_peptidase_AS"/>
</dbReference>
<evidence type="ECO:0000259" key="9">
    <source>
        <dbReference type="PROSITE" id="PS51767"/>
    </source>
</evidence>
<dbReference type="InterPro" id="IPR033121">
    <property type="entry name" value="PEPTIDASE_A1"/>
</dbReference>
<dbReference type="InterPro" id="IPR021109">
    <property type="entry name" value="Peptidase_aspartic_dom_sf"/>
</dbReference>
<organism evidence="10 11">
    <name type="scientific">Crucibulum laeve</name>
    <dbReference type="NCBI Taxonomy" id="68775"/>
    <lineage>
        <taxon>Eukaryota</taxon>
        <taxon>Fungi</taxon>
        <taxon>Dikarya</taxon>
        <taxon>Basidiomycota</taxon>
        <taxon>Agaricomycotina</taxon>
        <taxon>Agaricomycetes</taxon>
        <taxon>Agaricomycetidae</taxon>
        <taxon>Agaricales</taxon>
        <taxon>Agaricineae</taxon>
        <taxon>Nidulariaceae</taxon>
        <taxon>Crucibulum</taxon>
    </lineage>
</organism>
<dbReference type="GO" id="GO:0004190">
    <property type="term" value="F:aspartic-type endopeptidase activity"/>
    <property type="evidence" value="ECO:0007669"/>
    <property type="project" value="UniProtKB-KW"/>
</dbReference>
<evidence type="ECO:0000313" key="11">
    <source>
        <dbReference type="Proteomes" id="UP000308652"/>
    </source>
</evidence>
<keyword evidence="8" id="KW-0732">Signal</keyword>
<dbReference type="PANTHER" id="PTHR47966:SF75">
    <property type="entry name" value="ENDOPEPTIDASE (CTSD), PUTATIVE (AFU_ORTHOLOGUE AFUA_4G07040)-RELATED"/>
    <property type="match status" value="1"/>
</dbReference>
<evidence type="ECO:0000256" key="3">
    <source>
        <dbReference type="ARBA" id="ARBA00022750"/>
    </source>
</evidence>
<dbReference type="SUPFAM" id="SSF50630">
    <property type="entry name" value="Acid proteases"/>
    <property type="match status" value="1"/>
</dbReference>
<evidence type="ECO:0000256" key="1">
    <source>
        <dbReference type="ARBA" id="ARBA00007447"/>
    </source>
</evidence>
<dbReference type="Pfam" id="PF00026">
    <property type="entry name" value="Asp"/>
    <property type="match status" value="1"/>
</dbReference>
<evidence type="ECO:0000256" key="6">
    <source>
        <dbReference type="PIRSR" id="PIRSR601461-2"/>
    </source>
</evidence>
<protein>
    <submittedName>
        <fullName evidence="10">Aspartic peptidase domain-containing protein</fullName>
    </submittedName>
</protein>
<feature type="disulfide bond" evidence="6">
    <location>
        <begin position="202"/>
        <end position="209"/>
    </location>
</feature>
<feature type="active site" evidence="5">
    <location>
        <position position="189"/>
    </location>
</feature>
<feature type="active site" evidence="5">
    <location>
        <position position="378"/>
    </location>
</feature>
<evidence type="ECO:0000256" key="2">
    <source>
        <dbReference type="ARBA" id="ARBA00022670"/>
    </source>
</evidence>
<comment type="similarity">
    <text evidence="1 7">Belongs to the peptidase A1 family.</text>
</comment>